<comment type="caution">
    <text evidence="2">The sequence shown here is derived from an EMBL/GenBank/DDBJ whole genome shotgun (WGS) entry which is preliminary data.</text>
</comment>
<reference evidence="3" key="2">
    <citation type="submission" date="2016-02" db="EMBL/GenBank/DDBJ databases">
        <title>Draft genome sequence of five rapidly growing Mycobacterium species.</title>
        <authorList>
            <person name="Katahira K."/>
            <person name="Gotou Y."/>
            <person name="Iida K."/>
            <person name="Ogura Y."/>
            <person name="Hayashi T."/>
        </authorList>
    </citation>
    <scope>NUCLEOTIDE SEQUENCE [LARGE SCALE GENOMIC DNA]</scope>
    <source>
        <strain evidence="3">JCM6368</strain>
    </source>
</reference>
<gene>
    <name evidence="2" type="ORF">RMCFA_5576</name>
</gene>
<evidence type="ECO:0000313" key="3">
    <source>
        <dbReference type="Proteomes" id="UP000069705"/>
    </source>
</evidence>
<dbReference type="EMBL" id="BCSZ01000060">
    <property type="protein sequence ID" value="GAT05465.1"/>
    <property type="molecule type" value="Genomic_DNA"/>
</dbReference>
<proteinExistence type="predicted"/>
<feature type="non-terminal residue" evidence="2">
    <location>
        <position position="1"/>
    </location>
</feature>
<reference evidence="2 3" key="1">
    <citation type="journal article" date="2016" name="Genome Announc.">
        <title>Draft Genome Sequences of Five Rapidly Growing Mycobacterium Species, M. thermoresistibile, M. fortuitum subsp. acetamidolyticum, M. canariasense, M. brisbanense, and M. novocastrense.</title>
        <authorList>
            <person name="Katahira K."/>
            <person name="Ogura Y."/>
            <person name="Gotoh Y."/>
            <person name="Hayashi T."/>
        </authorList>
    </citation>
    <scope>NUCLEOTIDE SEQUENCE [LARGE SCALE GENOMIC DNA]</scope>
    <source>
        <strain evidence="2 3">JCM6368</strain>
    </source>
</reference>
<dbReference type="AlphaFoldDB" id="A0A100WW31"/>
<feature type="non-terminal residue" evidence="2">
    <location>
        <position position="24"/>
    </location>
</feature>
<evidence type="ECO:0000313" key="2">
    <source>
        <dbReference type="EMBL" id="GAT05465.1"/>
    </source>
</evidence>
<accession>A0A100WW31</accession>
<dbReference type="Proteomes" id="UP000069705">
    <property type="component" value="Unassembled WGS sequence"/>
</dbReference>
<feature type="region of interest" description="Disordered" evidence="1">
    <location>
        <begin position="1"/>
        <end position="24"/>
    </location>
</feature>
<sequence length="24" mass="2726">VRPRAVDPDRIRSNHDHTGQSGRV</sequence>
<name>A0A100WW31_MYCFO</name>
<evidence type="ECO:0000256" key="1">
    <source>
        <dbReference type="SAM" id="MobiDB-lite"/>
    </source>
</evidence>
<organism evidence="2 3">
    <name type="scientific">Mycolicibacterium fortuitum subsp. acetamidolyticum</name>
    <dbReference type="NCBI Taxonomy" id="144550"/>
    <lineage>
        <taxon>Bacteria</taxon>
        <taxon>Bacillati</taxon>
        <taxon>Actinomycetota</taxon>
        <taxon>Actinomycetes</taxon>
        <taxon>Mycobacteriales</taxon>
        <taxon>Mycobacteriaceae</taxon>
        <taxon>Mycolicibacterium</taxon>
    </lineage>
</organism>
<protein>
    <submittedName>
        <fullName evidence="2">Uncharacterized protein</fullName>
    </submittedName>
</protein>
<feature type="compositionally biased region" description="Basic and acidic residues" evidence="1">
    <location>
        <begin position="1"/>
        <end position="18"/>
    </location>
</feature>